<comment type="caution">
    <text evidence="2">The sequence shown here is derived from an EMBL/GenBank/DDBJ whole genome shotgun (WGS) entry which is preliminary data.</text>
</comment>
<feature type="non-terminal residue" evidence="2">
    <location>
        <position position="71"/>
    </location>
</feature>
<dbReference type="AlphaFoldDB" id="A0A317SXC5"/>
<feature type="region of interest" description="Disordered" evidence="1">
    <location>
        <begin position="51"/>
        <end position="71"/>
    </location>
</feature>
<evidence type="ECO:0000313" key="2">
    <source>
        <dbReference type="EMBL" id="PWW77841.1"/>
    </source>
</evidence>
<accession>A0A317SXC5</accession>
<organism evidence="2 3">
    <name type="scientific">Tuber magnatum</name>
    <name type="common">white Piedmont truffle</name>
    <dbReference type="NCBI Taxonomy" id="42249"/>
    <lineage>
        <taxon>Eukaryota</taxon>
        <taxon>Fungi</taxon>
        <taxon>Dikarya</taxon>
        <taxon>Ascomycota</taxon>
        <taxon>Pezizomycotina</taxon>
        <taxon>Pezizomycetes</taxon>
        <taxon>Pezizales</taxon>
        <taxon>Tuberaceae</taxon>
        <taxon>Tuber</taxon>
    </lineage>
</organism>
<gene>
    <name evidence="2" type="ORF">C7212DRAFT_22368</name>
</gene>
<dbReference type="EMBL" id="PYWC01000019">
    <property type="protein sequence ID" value="PWW77841.1"/>
    <property type="molecule type" value="Genomic_DNA"/>
</dbReference>
<evidence type="ECO:0000256" key="1">
    <source>
        <dbReference type="SAM" id="MobiDB-lite"/>
    </source>
</evidence>
<dbReference type="OrthoDB" id="5355526at2759"/>
<sequence>MCIRITERFAVCGCVYFVHGIDQCQSVGRQGHSVQEKTVLVGYACENHSRGSVPSSHLGVLPDYPPSSSSG</sequence>
<protein>
    <submittedName>
        <fullName evidence="2">Uncharacterized protein</fullName>
    </submittedName>
</protein>
<name>A0A317SXC5_9PEZI</name>
<proteinExistence type="predicted"/>
<reference evidence="2 3" key="1">
    <citation type="submission" date="2018-03" db="EMBL/GenBank/DDBJ databases">
        <title>Genomes of Pezizomycetes fungi and the evolution of truffles.</title>
        <authorList>
            <person name="Murat C."/>
            <person name="Payen T."/>
            <person name="Noel B."/>
            <person name="Kuo A."/>
            <person name="Martin F.M."/>
        </authorList>
    </citation>
    <scope>NUCLEOTIDE SEQUENCE [LARGE SCALE GENOMIC DNA]</scope>
    <source>
        <strain evidence="2">091103-1</strain>
    </source>
</reference>
<evidence type="ECO:0000313" key="3">
    <source>
        <dbReference type="Proteomes" id="UP000246991"/>
    </source>
</evidence>
<keyword evidence="3" id="KW-1185">Reference proteome</keyword>
<dbReference type="Proteomes" id="UP000246991">
    <property type="component" value="Unassembled WGS sequence"/>
</dbReference>